<keyword evidence="3" id="KW-1185">Reference proteome</keyword>
<reference evidence="2 3" key="1">
    <citation type="journal article" date="2019" name="Sci. Rep.">
        <title>Comparative genomics of chytrid fungi reveal insights into the obligate biotrophic and pathogenic lifestyle of Synchytrium endobioticum.</title>
        <authorList>
            <person name="van de Vossenberg B.T.L.H."/>
            <person name="Warris S."/>
            <person name="Nguyen H.D.T."/>
            <person name="van Gent-Pelzer M.P.E."/>
            <person name="Joly D.L."/>
            <person name="van de Geest H.C."/>
            <person name="Bonants P.J.M."/>
            <person name="Smith D.S."/>
            <person name="Levesque C.A."/>
            <person name="van der Lee T.A.J."/>
        </authorList>
    </citation>
    <scope>NUCLEOTIDE SEQUENCE [LARGE SCALE GENOMIC DNA]</scope>
    <source>
        <strain evidence="2 3">MB42</strain>
    </source>
</reference>
<evidence type="ECO:0000313" key="3">
    <source>
        <dbReference type="Proteomes" id="UP000317494"/>
    </source>
</evidence>
<dbReference type="VEuPathDB" id="FungiDB:SeMB42_g03690"/>
<protein>
    <submittedName>
        <fullName evidence="2">Uncharacterized protein</fullName>
    </submittedName>
</protein>
<comment type="caution">
    <text evidence="2">The sequence shown here is derived from an EMBL/GenBank/DDBJ whole genome shotgun (WGS) entry which is preliminary data.</text>
</comment>
<feature type="region of interest" description="Disordered" evidence="1">
    <location>
        <begin position="1"/>
        <end position="54"/>
    </location>
</feature>
<name>A0A507D572_9FUNG</name>
<dbReference type="Proteomes" id="UP000317494">
    <property type="component" value="Unassembled WGS sequence"/>
</dbReference>
<accession>A0A507D572</accession>
<sequence length="100" mass="10575">MLALQLPPPIMGPADGDPDNDVPGDEEDDDDDDDVPPFEGLGQSRSGTVPGIACGRTRWDTIGDTKSPMLVDIYVSSLSIVNGATSELLLNPLIVDSRSH</sequence>
<dbReference type="EMBL" id="QEAN01000135">
    <property type="protein sequence ID" value="TPX46447.1"/>
    <property type="molecule type" value="Genomic_DNA"/>
</dbReference>
<evidence type="ECO:0000313" key="2">
    <source>
        <dbReference type="EMBL" id="TPX46447.1"/>
    </source>
</evidence>
<gene>
    <name evidence="2" type="ORF">SeMB42_g03690</name>
</gene>
<dbReference type="AlphaFoldDB" id="A0A507D572"/>
<feature type="compositionally biased region" description="Acidic residues" evidence="1">
    <location>
        <begin position="16"/>
        <end position="36"/>
    </location>
</feature>
<proteinExistence type="predicted"/>
<evidence type="ECO:0000256" key="1">
    <source>
        <dbReference type="SAM" id="MobiDB-lite"/>
    </source>
</evidence>
<organism evidence="2 3">
    <name type="scientific">Synchytrium endobioticum</name>
    <dbReference type="NCBI Taxonomy" id="286115"/>
    <lineage>
        <taxon>Eukaryota</taxon>
        <taxon>Fungi</taxon>
        <taxon>Fungi incertae sedis</taxon>
        <taxon>Chytridiomycota</taxon>
        <taxon>Chytridiomycota incertae sedis</taxon>
        <taxon>Chytridiomycetes</taxon>
        <taxon>Synchytriales</taxon>
        <taxon>Synchytriaceae</taxon>
        <taxon>Synchytrium</taxon>
    </lineage>
</organism>
<feature type="compositionally biased region" description="Pro residues" evidence="1">
    <location>
        <begin position="1"/>
        <end position="11"/>
    </location>
</feature>